<dbReference type="AlphaFoldDB" id="A0A370GFI8"/>
<keyword evidence="1" id="KW-0732">Signal</keyword>
<evidence type="ECO:0000313" key="3">
    <source>
        <dbReference type="Proteomes" id="UP000254720"/>
    </source>
</evidence>
<dbReference type="Proteomes" id="UP000254720">
    <property type="component" value="Unassembled WGS sequence"/>
</dbReference>
<gene>
    <name evidence="2" type="ORF">C8D86_11614</name>
</gene>
<proteinExistence type="predicted"/>
<dbReference type="EMBL" id="QQAX01000016">
    <property type="protein sequence ID" value="RDI42060.1"/>
    <property type="molecule type" value="Genomic_DNA"/>
</dbReference>
<protein>
    <submittedName>
        <fullName evidence="2">Uncharacterized protein</fullName>
    </submittedName>
</protein>
<evidence type="ECO:0000313" key="2">
    <source>
        <dbReference type="EMBL" id="RDI42060.1"/>
    </source>
</evidence>
<feature type="signal peptide" evidence="1">
    <location>
        <begin position="1"/>
        <end position="19"/>
    </location>
</feature>
<feature type="chain" id="PRO_5016612432" evidence="1">
    <location>
        <begin position="20"/>
        <end position="70"/>
    </location>
</feature>
<name>A0A370GFI8_9COXI</name>
<reference evidence="2 3" key="1">
    <citation type="submission" date="2018-07" db="EMBL/GenBank/DDBJ databases">
        <title>Genomic Encyclopedia of Type Strains, Phase IV (KMG-IV): sequencing the most valuable type-strain genomes for metagenomic binning, comparative biology and taxonomic classification.</title>
        <authorList>
            <person name="Goeker M."/>
        </authorList>
    </citation>
    <scope>NUCLEOTIDE SEQUENCE [LARGE SCALE GENOMIC DNA]</scope>
    <source>
        <strain evidence="2 3">DSM 16500</strain>
    </source>
</reference>
<dbReference type="RefSeq" id="WP_114834741.1">
    <property type="nucleotide sequence ID" value="NZ_LR699115.1"/>
</dbReference>
<comment type="caution">
    <text evidence="2">The sequence shown here is derived from an EMBL/GenBank/DDBJ whole genome shotgun (WGS) entry which is preliminary data.</text>
</comment>
<accession>A0A370GFI8</accession>
<sequence length="70" mass="7910">MKSEKKRFYFLLLTASALAAVNLSETEIIDRAINTDKISEATTVVKKNSDLYFLNDKKEKKHSAHNEPGP</sequence>
<keyword evidence="3" id="KW-1185">Reference proteome</keyword>
<organism evidence="2 3">
    <name type="scientific">Aquicella lusitana</name>
    <dbReference type="NCBI Taxonomy" id="254246"/>
    <lineage>
        <taxon>Bacteria</taxon>
        <taxon>Pseudomonadati</taxon>
        <taxon>Pseudomonadota</taxon>
        <taxon>Gammaproteobacteria</taxon>
        <taxon>Legionellales</taxon>
        <taxon>Coxiellaceae</taxon>
        <taxon>Aquicella</taxon>
    </lineage>
</organism>
<evidence type="ECO:0000256" key="1">
    <source>
        <dbReference type="SAM" id="SignalP"/>
    </source>
</evidence>